<sequence length="88" mass="9785">MSENPNLPPAATPQQVPPPVLPAPQMRRVTQCVNCKTCNWVPWVRWTMLAVRIVGGVYSLGISEAVIRGRRHRCQRCSHGASVHYVPA</sequence>
<evidence type="ECO:0000313" key="3">
    <source>
        <dbReference type="EMBL" id="MDR6270120.1"/>
    </source>
</evidence>
<keyword evidence="2" id="KW-0812">Transmembrane</keyword>
<keyword evidence="2" id="KW-0472">Membrane</keyword>
<accession>A0ABU1JCJ9</accession>
<proteinExistence type="predicted"/>
<reference evidence="3 4" key="1">
    <citation type="submission" date="2023-07" db="EMBL/GenBank/DDBJ databases">
        <title>Sequencing the genomes of 1000 actinobacteria strains.</title>
        <authorList>
            <person name="Klenk H.-P."/>
        </authorList>
    </citation>
    <scope>NUCLEOTIDE SEQUENCE [LARGE SCALE GENOMIC DNA]</scope>
    <source>
        <strain evidence="3 4">DSM 14555</strain>
    </source>
</reference>
<organism evidence="3 4">
    <name type="scientific">Arthrobacter russicus</name>
    <dbReference type="NCBI Taxonomy" id="172040"/>
    <lineage>
        <taxon>Bacteria</taxon>
        <taxon>Bacillati</taxon>
        <taxon>Actinomycetota</taxon>
        <taxon>Actinomycetes</taxon>
        <taxon>Micrococcales</taxon>
        <taxon>Micrococcaceae</taxon>
        <taxon>Arthrobacter</taxon>
    </lineage>
</organism>
<dbReference type="Proteomes" id="UP001185069">
    <property type="component" value="Unassembled WGS sequence"/>
</dbReference>
<feature type="transmembrane region" description="Helical" evidence="2">
    <location>
        <begin position="49"/>
        <end position="67"/>
    </location>
</feature>
<feature type="region of interest" description="Disordered" evidence="1">
    <location>
        <begin position="1"/>
        <end position="22"/>
    </location>
</feature>
<comment type="caution">
    <text evidence="3">The sequence shown here is derived from an EMBL/GenBank/DDBJ whole genome shotgun (WGS) entry which is preliminary data.</text>
</comment>
<dbReference type="EMBL" id="JAVDQF010000001">
    <property type="protein sequence ID" value="MDR6270120.1"/>
    <property type="molecule type" value="Genomic_DNA"/>
</dbReference>
<evidence type="ECO:0008006" key="5">
    <source>
        <dbReference type="Google" id="ProtNLM"/>
    </source>
</evidence>
<evidence type="ECO:0000256" key="2">
    <source>
        <dbReference type="SAM" id="Phobius"/>
    </source>
</evidence>
<dbReference type="RefSeq" id="WP_309798964.1">
    <property type="nucleotide sequence ID" value="NZ_BAAAHY010000005.1"/>
</dbReference>
<keyword evidence="2" id="KW-1133">Transmembrane helix</keyword>
<name>A0ABU1JCJ9_9MICC</name>
<protein>
    <recommendedName>
        <fullName evidence="5">LITAF domain-containing protein</fullName>
    </recommendedName>
</protein>
<keyword evidence="4" id="KW-1185">Reference proteome</keyword>
<evidence type="ECO:0000313" key="4">
    <source>
        <dbReference type="Proteomes" id="UP001185069"/>
    </source>
</evidence>
<evidence type="ECO:0000256" key="1">
    <source>
        <dbReference type="SAM" id="MobiDB-lite"/>
    </source>
</evidence>
<gene>
    <name evidence="3" type="ORF">JOE69_002358</name>
</gene>